<sequence length="12" mass="1290">MPDIPMMTLGSP</sequence>
<reference evidence="1" key="1">
    <citation type="submission" date="2022-11" db="EMBL/GenBank/DDBJ databases">
        <title>Centuries of genome instability and evolution in soft-shell clam transmissible cancer (bioRxiv).</title>
        <authorList>
            <person name="Hart S.F.M."/>
            <person name="Yonemitsu M.A."/>
            <person name="Giersch R.M."/>
            <person name="Beal B.F."/>
            <person name="Arriagada G."/>
            <person name="Davis B.W."/>
            <person name="Ostrander E.A."/>
            <person name="Goff S.P."/>
            <person name="Metzger M.J."/>
        </authorList>
    </citation>
    <scope>NUCLEOTIDE SEQUENCE</scope>
    <source>
        <strain evidence="1">MELC-2E11</strain>
        <tissue evidence="1">Siphon/mantle</tissue>
    </source>
</reference>
<dbReference type="EMBL" id="CP111021">
    <property type="protein sequence ID" value="WAR17819.1"/>
    <property type="molecule type" value="Genomic_DNA"/>
</dbReference>
<protein>
    <submittedName>
        <fullName evidence="1">Uncharacterized protein</fullName>
    </submittedName>
</protein>
<gene>
    <name evidence="1" type="ORF">MAR_032413</name>
</gene>
<dbReference type="Proteomes" id="UP001164746">
    <property type="component" value="Chromosome 10"/>
</dbReference>
<accession>A0ABY7F8Y1</accession>
<evidence type="ECO:0000313" key="1">
    <source>
        <dbReference type="EMBL" id="WAR17819.1"/>
    </source>
</evidence>
<proteinExistence type="predicted"/>
<keyword evidence="2" id="KW-1185">Reference proteome</keyword>
<name>A0ABY7F8Y1_MYAAR</name>
<organism evidence="1 2">
    <name type="scientific">Mya arenaria</name>
    <name type="common">Soft-shell clam</name>
    <dbReference type="NCBI Taxonomy" id="6604"/>
    <lineage>
        <taxon>Eukaryota</taxon>
        <taxon>Metazoa</taxon>
        <taxon>Spiralia</taxon>
        <taxon>Lophotrochozoa</taxon>
        <taxon>Mollusca</taxon>
        <taxon>Bivalvia</taxon>
        <taxon>Autobranchia</taxon>
        <taxon>Heteroconchia</taxon>
        <taxon>Euheterodonta</taxon>
        <taxon>Imparidentia</taxon>
        <taxon>Neoheterodontei</taxon>
        <taxon>Myida</taxon>
        <taxon>Myoidea</taxon>
        <taxon>Myidae</taxon>
        <taxon>Mya</taxon>
    </lineage>
</organism>
<evidence type="ECO:0000313" key="2">
    <source>
        <dbReference type="Proteomes" id="UP001164746"/>
    </source>
</evidence>